<feature type="region of interest" description="Disordered" evidence="1">
    <location>
        <begin position="1"/>
        <end position="33"/>
    </location>
</feature>
<proteinExistence type="predicted"/>
<organism evidence="3">
    <name type="scientific">uncultured Bordetella sp</name>
    <dbReference type="NCBI Taxonomy" id="296836"/>
    <lineage>
        <taxon>Bacteria</taxon>
        <taxon>Pseudomonadati</taxon>
        <taxon>Pseudomonadota</taxon>
        <taxon>Betaproteobacteria</taxon>
        <taxon>Burkholderiales</taxon>
        <taxon>Alcaligenaceae</taxon>
        <taxon>Bordetella</taxon>
        <taxon>environmental samples</taxon>
    </lineage>
</organism>
<dbReference type="InterPro" id="IPR008258">
    <property type="entry name" value="Transglycosylase_SLT_dom_1"/>
</dbReference>
<dbReference type="Pfam" id="PF01464">
    <property type="entry name" value="SLT"/>
    <property type="match status" value="1"/>
</dbReference>
<evidence type="ECO:0000259" key="2">
    <source>
        <dbReference type="Pfam" id="PF01464"/>
    </source>
</evidence>
<dbReference type="AlphaFoldDB" id="A0A060C0Z7"/>
<dbReference type="SUPFAM" id="SSF53955">
    <property type="entry name" value="Lysozyme-like"/>
    <property type="match status" value="1"/>
</dbReference>
<evidence type="ECO:0000313" key="3">
    <source>
        <dbReference type="EMBL" id="AIA88612.1"/>
    </source>
</evidence>
<sequence length="165" mass="17375">MGDGAQNAPSAAQAAKDGESLVSSVEAAEGASRSDAPSADLIALQRDFDQVVADNPEDLPVAGIKAGQFQALRGYLARKYRIAENVAGALIHTAYVVGRRQEVDPQLLLALIAVESRYNPFAESHVGAQGLMQVMPRVHRDKFKSLGLSLAAAVEPVPISSSAPR</sequence>
<feature type="domain" description="Transglycosylase SLT" evidence="2">
    <location>
        <begin position="99"/>
        <end position="149"/>
    </location>
</feature>
<protein>
    <submittedName>
        <fullName evidence="3">SLT</fullName>
    </submittedName>
</protein>
<dbReference type="EMBL" id="KF121327">
    <property type="protein sequence ID" value="AIA88612.1"/>
    <property type="molecule type" value="Genomic_DNA"/>
</dbReference>
<reference evidence="3" key="1">
    <citation type="journal article" date="2013" name="Environ. Microbiol.">
        <title>Seasonally variable intestinal metagenomes of the red palm weevil (Rhynchophorus ferrugineus).</title>
        <authorList>
            <person name="Jia S."/>
            <person name="Zhang X."/>
            <person name="Zhang G."/>
            <person name="Yin A."/>
            <person name="Zhang S."/>
            <person name="Li F."/>
            <person name="Wang L."/>
            <person name="Zhao D."/>
            <person name="Yun Q."/>
            <person name="Tala"/>
            <person name="Wang J."/>
            <person name="Sun G."/>
            <person name="Baabdullah M."/>
            <person name="Yu X."/>
            <person name="Hu S."/>
            <person name="Al-Mssallem I.S."/>
            <person name="Yu J."/>
        </authorList>
    </citation>
    <scope>NUCLEOTIDE SEQUENCE</scope>
</reference>
<dbReference type="InterPro" id="IPR023346">
    <property type="entry name" value="Lysozyme-like_dom_sf"/>
</dbReference>
<name>A0A060C0Z7_9BORD</name>
<accession>A0A060C0Z7</accession>
<feature type="non-terminal residue" evidence="3">
    <location>
        <position position="165"/>
    </location>
</feature>
<feature type="compositionally biased region" description="Low complexity" evidence="1">
    <location>
        <begin position="1"/>
        <end position="15"/>
    </location>
</feature>
<evidence type="ECO:0000256" key="1">
    <source>
        <dbReference type="SAM" id="MobiDB-lite"/>
    </source>
</evidence>
<dbReference type="Gene3D" id="1.10.530.10">
    <property type="match status" value="1"/>
</dbReference>